<feature type="compositionally biased region" description="Polar residues" evidence="9">
    <location>
        <begin position="1"/>
        <end position="14"/>
    </location>
</feature>
<dbReference type="AlphaFoldDB" id="A0A940RXK7"/>
<evidence type="ECO:0000256" key="2">
    <source>
        <dbReference type="ARBA" id="ARBA00022741"/>
    </source>
</evidence>
<feature type="region of interest" description="Disordered" evidence="9">
    <location>
        <begin position="1"/>
        <end position="30"/>
    </location>
</feature>
<sequence>MSENQRNTETSSTVAHHIVTSAPPNPNGDLHLGHLSGPFLGADVLTRHLRQRGGNVSYVGYSDEHSCYVPRRAAELGSTAHRTALTFGSRMEETLALGAMHHDWFTRPLTTPRHDEIVQRFFTGLWEQGRLEVRTLPVFWCAHCERELYEAEVRGECQFCGAASDGVYCEACGLPQEPAALAAPRCTACRQTPEVRELERVCFPLGQYRDRLLAYYERAQQSAEWRPRLRAYLETLFSRELPLTPISRRAAYGIPVPLDGWDGHILDTWFSGIFGYVAATACLTSARGEPDAWERLWSDPETRIVNFIGFDCSFSHAVLWPALLMAHGGMTLPSQVVINEFYRLEGDKFSTSRDHAVWGGEFLRRVSADALRFHLCLTGPEREQTNFAAKEFAATVETVLIQGVELWTRTVLAAVAADFGGAVPAGVPTAADGPAAALPQELAEALAGSLGAAAFSPQAAASALAASIAAAVADLPELARLRGTGEAYARRVGAHVEALATVAVTAAAIMPGWSEYLAGHLNVPIDRATRMPAWPAGAARLVAPGTALPATLPAFFHDVS</sequence>
<dbReference type="InterPro" id="IPR023458">
    <property type="entry name" value="Met-tRNA_ligase_1"/>
</dbReference>
<dbReference type="GO" id="GO:0004825">
    <property type="term" value="F:methionine-tRNA ligase activity"/>
    <property type="evidence" value="ECO:0007669"/>
    <property type="project" value="UniProtKB-EC"/>
</dbReference>
<evidence type="ECO:0000313" key="11">
    <source>
        <dbReference type="EMBL" id="MBP0460431.1"/>
    </source>
</evidence>
<evidence type="ECO:0000256" key="4">
    <source>
        <dbReference type="ARBA" id="ARBA00022917"/>
    </source>
</evidence>
<evidence type="ECO:0000256" key="9">
    <source>
        <dbReference type="SAM" id="MobiDB-lite"/>
    </source>
</evidence>
<keyword evidence="12" id="KW-1185">Reference proteome</keyword>
<evidence type="ECO:0000256" key="3">
    <source>
        <dbReference type="ARBA" id="ARBA00022840"/>
    </source>
</evidence>
<evidence type="ECO:0000256" key="8">
    <source>
        <dbReference type="RuleBase" id="RU363039"/>
    </source>
</evidence>
<dbReference type="InterPro" id="IPR033911">
    <property type="entry name" value="MetRS_core"/>
</dbReference>
<dbReference type="PRINTS" id="PR01041">
    <property type="entry name" value="TRNASYNTHMET"/>
</dbReference>
<evidence type="ECO:0000256" key="1">
    <source>
        <dbReference type="ARBA" id="ARBA00022598"/>
    </source>
</evidence>
<dbReference type="Gene3D" id="2.20.28.20">
    <property type="entry name" value="Methionyl-tRNA synthetase, Zn-domain"/>
    <property type="match status" value="1"/>
</dbReference>
<comment type="catalytic activity">
    <reaction evidence="7">
        <text>tRNA(Met) + L-methionine + ATP = L-methionyl-tRNA(Met) + AMP + diphosphate</text>
        <dbReference type="Rhea" id="RHEA:13481"/>
        <dbReference type="Rhea" id="RHEA-COMP:9667"/>
        <dbReference type="Rhea" id="RHEA-COMP:9698"/>
        <dbReference type="ChEBI" id="CHEBI:30616"/>
        <dbReference type="ChEBI" id="CHEBI:33019"/>
        <dbReference type="ChEBI" id="CHEBI:57844"/>
        <dbReference type="ChEBI" id="CHEBI:78442"/>
        <dbReference type="ChEBI" id="CHEBI:78530"/>
        <dbReference type="ChEBI" id="CHEBI:456215"/>
        <dbReference type="EC" id="6.1.1.10"/>
    </reaction>
</comment>
<dbReference type="InterPro" id="IPR014729">
    <property type="entry name" value="Rossmann-like_a/b/a_fold"/>
</dbReference>
<dbReference type="RefSeq" id="WP_209342971.1">
    <property type="nucleotide sequence ID" value="NZ_JAGIQL010000115.1"/>
</dbReference>
<name>A0A940RXK7_9ACTN</name>
<accession>A0A940RXK7</accession>
<dbReference type="Proteomes" id="UP000670475">
    <property type="component" value="Unassembled WGS sequence"/>
</dbReference>
<dbReference type="InterPro" id="IPR001412">
    <property type="entry name" value="aa-tRNA-synth_I_CS"/>
</dbReference>
<evidence type="ECO:0000256" key="7">
    <source>
        <dbReference type="ARBA" id="ARBA00047364"/>
    </source>
</evidence>
<dbReference type="PANTHER" id="PTHR45765:SF1">
    <property type="entry name" value="METHIONINE--TRNA LIGASE, CYTOPLASMIC"/>
    <property type="match status" value="1"/>
</dbReference>
<dbReference type="SUPFAM" id="SSF52374">
    <property type="entry name" value="Nucleotidylyl transferase"/>
    <property type="match status" value="1"/>
</dbReference>
<dbReference type="Pfam" id="PF09334">
    <property type="entry name" value="tRNA-synt_1g"/>
    <property type="match status" value="1"/>
</dbReference>
<dbReference type="InterPro" id="IPR015413">
    <property type="entry name" value="Methionyl/Leucyl_tRNA_Synth"/>
</dbReference>
<evidence type="ECO:0000259" key="10">
    <source>
        <dbReference type="Pfam" id="PF09334"/>
    </source>
</evidence>
<dbReference type="GO" id="GO:0006431">
    <property type="term" value="P:methionyl-tRNA aminoacylation"/>
    <property type="evidence" value="ECO:0007669"/>
    <property type="project" value="InterPro"/>
</dbReference>
<dbReference type="EMBL" id="JAGIQL010000115">
    <property type="protein sequence ID" value="MBP0460431.1"/>
    <property type="molecule type" value="Genomic_DNA"/>
</dbReference>
<keyword evidence="2 8" id="KW-0547">Nucleotide-binding</keyword>
<organism evidence="11 12">
    <name type="scientific">Streptomyces montanisoli</name>
    <dbReference type="NCBI Taxonomy" id="2798581"/>
    <lineage>
        <taxon>Bacteria</taxon>
        <taxon>Bacillati</taxon>
        <taxon>Actinomycetota</taxon>
        <taxon>Actinomycetes</taxon>
        <taxon>Kitasatosporales</taxon>
        <taxon>Streptomycetaceae</taxon>
        <taxon>Streptomyces</taxon>
    </lineage>
</organism>
<keyword evidence="1 8" id="KW-0436">Ligase</keyword>
<proteinExistence type="inferred from homology"/>
<dbReference type="Gene3D" id="3.40.50.620">
    <property type="entry name" value="HUPs"/>
    <property type="match status" value="1"/>
</dbReference>
<comment type="similarity">
    <text evidence="8">Belongs to the class-I aminoacyl-tRNA synthetase family.</text>
</comment>
<dbReference type="PANTHER" id="PTHR45765">
    <property type="entry name" value="METHIONINE--TRNA LIGASE"/>
    <property type="match status" value="1"/>
</dbReference>
<evidence type="ECO:0000256" key="6">
    <source>
        <dbReference type="ARBA" id="ARBA00030904"/>
    </source>
</evidence>
<dbReference type="PROSITE" id="PS00178">
    <property type="entry name" value="AA_TRNA_LIGASE_I"/>
    <property type="match status" value="1"/>
</dbReference>
<dbReference type="GO" id="GO:0005829">
    <property type="term" value="C:cytosol"/>
    <property type="evidence" value="ECO:0007669"/>
    <property type="project" value="TreeGrafter"/>
</dbReference>
<evidence type="ECO:0000313" key="12">
    <source>
        <dbReference type="Proteomes" id="UP000670475"/>
    </source>
</evidence>
<reference evidence="11" key="1">
    <citation type="submission" date="2021-03" db="EMBL/GenBank/DDBJ databases">
        <title>Whole genome sequence of Streptomyces bomunensis MMS17-BM035.</title>
        <authorList>
            <person name="Lee J.H."/>
        </authorList>
    </citation>
    <scope>NUCLEOTIDE SEQUENCE</scope>
    <source>
        <strain evidence="11">MMS17-BM035</strain>
    </source>
</reference>
<comment type="caution">
    <text evidence="11">The sequence shown here is derived from an EMBL/GenBank/DDBJ whole genome shotgun (WGS) entry which is preliminary data.</text>
</comment>
<dbReference type="InterPro" id="IPR029038">
    <property type="entry name" value="MetRS_Zn"/>
</dbReference>
<feature type="domain" description="Methionyl/Leucyl tRNA synthetase" evidence="10">
    <location>
        <begin position="18"/>
        <end position="402"/>
    </location>
</feature>
<keyword evidence="4 8" id="KW-0648">Protein biosynthesis</keyword>
<keyword evidence="5 8" id="KW-0030">Aminoacyl-tRNA synthetase</keyword>
<dbReference type="GO" id="GO:0005524">
    <property type="term" value="F:ATP binding"/>
    <property type="evidence" value="ECO:0007669"/>
    <property type="project" value="UniProtKB-KW"/>
</dbReference>
<evidence type="ECO:0000256" key="5">
    <source>
        <dbReference type="ARBA" id="ARBA00023146"/>
    </source>
</evidence>
<keyword evidence="3 8" id="KW-0067">ATP-binding</keyword>
<protein>
    <recommendedName>
        <fullName evidence="6">Methionyl-tRNA synthetase</fullName>
    </recommendedName>
</protein>
<gene>
    <name evidence="11" type="ORF">JFN87_23490</name>
</gene>